<keyword evidence="2" id="KW-0689">Ribosomal protein</keyword>
<dbReference type="Proteomes" id="UP000574332">
    <property type="component" value="Unassembled WGS sequence"/>
</dbReference>
<evidence type="ECO:0000313" key="3">
    <source>
        <dbReference type="Proteomes" id="UP000574332"/>
    </source>
</evidence>
<dbReference type="RefSeq" id="WP_246303366.1">
    <property type="nucleotide sequence ID" value="NZ_JACCCY010000002.1"/>
</dbReference>
<name>A0A8E2D4V2_9PORP</name>
<reference evidence="2 3" key="1">
    <citation type="submission" date="2020-07" db="EMBL/GenBank/DDBJ databases">
        <title>Genomic Encyclopedia of Type Strains, Phase IV (KMG-IV): sequencing the most valuable type-strain genomes for metagenomic binning, comparative biology and taxonomic classification.</title>
        <authorList>
            <person name="Goeker M."/>
        </authorList>
    </citation>
    <scope>NUCLEOTIDE SEQUENCE [LARGE SCALE GENOMIC DNA]</scope>
    <source>
        <strain evidence="2 3">DSM 23697</strain>
    </source>
</reference>
<organism evidence="2 3">
    <name type="scientific">Macellibacteroides fermentans</name>
    <dbReference type="NCBI Taxonomy" id="879969"/>
    <lineage>
        <taxon>Bacteria</taxon>
        <taxon>Pseudomonadati</taxon>
        <taxon>Bacteroidota</taxon>
        <taxon>Bacteroidia</taxon>
        <taxon>Bacteroidales</taxon>
        <taxon>Porphyromonadaceae</taxon>
        <taxon>Macellibacteroides</taxon>
    </lineage>
</organism>
<dbReference type="GO" id="GO:0005840">
    <property type="term" value="C:ribosome"/>
    <property type="evidence" value="ECO:0007669"/>
    <property type="project" value="UniProtKB-KW"/>
</dbReference>
<keyword evidence="3" id="KW-1185">Reference proteome</keyword>
<comment type="caution">
    <text evidence="2">The sequence shown here is derived from an EMBL/GenBank/DDBJ whole genome shotgun (WGS) entry which is preliminary data.</text>
</comment>
<keyword evidence="1" id="KW-0812">Transmembrane</keyword>
<accession>A0A8E2D4V2</accession>
<dbReference type="AlphaFoldDB" id="A0A8E2D4V2"/>
<evidence type="ECO:0000256" key="1">
    <source>
        <dbReference type="SAM" id="Phobius"/>
    </source>
</evidence>
<proteinExistence type="predicted"/>
<sequence length="366" mass="41617">MNETMTETKQPITDALQTKCKACGGIMQYSPADEDLKCVYCGYISGLDLTAAEIKENDFNHWKDRAEENSEGQTVEVTEIKCRQCGANTTLAPNISAAKCVFCSTPLILNEASIKRFWQPEYLLPFKITEKESGANFTKWLGKKWFLPSELKKGGVDNEMFKGVYLPFWTYDAETYTEYRGERGEDRTETSRNNKGEEVRRTVTDWYPARGDVSVSFDDVVVPAAKTLPPKIMNQLTNWDMTNCVAYRQEFMAGFITEIYQIDFREGVNRAKEKMDNVIDSTIRSDIGGNKQKVSSKNTQYNDLMFKLLLLPVWISAFKFNGKLYQFVVNGRTGQVIGEYPKDKTKIILLIAAIIAVISVLIMLLK</sequence>
<evidence type="ECO:0000313" key="2">
    <source>
        <dbReference type="EMBL" id="NYI49268.1"/>
    </source>
</evidence>
<keyword evidence="2" id="KW-0687">Ribonucleoprotein</keyword>
<protein>
    <submittedName>
        <fullName evidence="2">Ribosomal protein S27E</fullName>
    </submittedName>
</protein>
<dbReference type="EMBL" id="JACCCY010000002">
    <property type="protein sequence ID" value="NYI49268.1"/>
    <property type="molecule type" value="Genomic_DNA"/>
</dbReference>
<keyword evidence="1" id="KW-0472">Membrane</keyword>
<gene>
    <name evidence="2" type="ORF">F5613_001346</name>
</gene>
<keyword evidence="1" id="KW-1133">Transmembrane helix</keyword>
<feature type="transmembrane region" description="Helical" evidence="1">
    <location>
        <begin position="347"/>
        <end position="365"/>
    </location>
</feature>